<evidence type="ECO:0000256" key="2">
    <source>
        <dbReference type="ARBA" id="ARBA00022723"/>
    </source>
</evidence>
<evidence type="ECO:0000313" key="7">
    <source>
        <dbReference type="EMBL" id="PQJ76506.1"/>
    </source>
</evidence>
<keyword evidence="8" id="KW-1185">Reference proteome</keyword>
<dbReference type="InterPro" id="IPR025657">
    <property type="entry name" value="RadC_JAB"/>
</dbReference>
<dbReference type="PANTHER" id="PTHR30471:SF3">
    <property type="entry name" value="UPF0758 PROTEIN YEES-RELATED"/>
    <property type="match status" value="1"/>
</dbReference>
<dbReference type="CDD" id="cd08071">
    <property type="entry name" value="MPN_DUF2466"/>
    <property type="match status" value="1"/>
</dbReference>
<dbReference type="InterPro" id="IPR037518">
    <property type="entry name" value="MPN"/>
</dbReference>
<dbReference type="PANTHER" id="PTHR30471">
    <property type="entry name" value="DNA REPAIR PROTEIN RADC"/>
    <property type="match status" value="1"/>
</dbReference>
<name>A0A2S7WGF9_9FLAO</name>
<protein>
    <recommendedName>
        <fullName evidence="6">MPN domain-containing protein</fullName>
    </recommendedName>
</protein>
<dbReference type="OrthoDB" id="9804482at2"/>
<evidence type="ECO:0000256" key="3">
    <source>
        <dbReference type="ARBA" id="ARBA00022801"/>
    </source>
</evidence>
<keyword evidence="4" id="KW-0862">Zinc</keyword>
<dbReference type="AlphaFoldDB" id="A0A2S7WGF9"/>
<dbReference type="GO" id="GO:0006508">
    <property type="term" value="P:proteolysis"/>
    <property type="evidence" value="ECO:0007669"/>
    <property type="project" value="UniProtKB-KW"/>
</dbReference>
<proteinExistence type="predicted"/>
<accession>A0A2S7WGF9</accession>
<dbReference type="InterPro" id="IPR001405">
    <property type="entry name" value="UPF0758"/>
</dbReference>
<dbReference type="EMBL" id="MSCM01000002">
    <property type="protein sequence ID" value="PQJ76506.1"/>
    <property type="molecule type" value="Genomic_DNA"/>
</dbReference>
<evidence type="ECO:0000256" key="1">
    <source>
        <dbReference type="ARBA" id="ARBA00022670"/>
    </source>
</evidence>
<dbReference type="Gene3D" id="3.40.140.10">
    <property type="entry name" value="Cytidine Deaminase, domain 2"/>
    <property type="match status" value="1"/>
</dbReference>
<evidence type="ECO:0000259" key="6">
    <source>
        <dbReference type="PROSITE" id="PS50249"/>
    </source>
</evidence>
<reference evidence="7 8" key="1">
    <citation type="submission" date="2016-12" db="EMBL/GenBank/DDBJ databases">
        <title>Trade-off between light-utilization and light-protection in marine flavobacteria.</title>
        <authorList>
            <person name="Kumagai Y."/>
            <person name="Yoshizawa S."/>
            <person name="Kogure K."/>
            <person name="Iwasaki W."/>
        </authorList>
    </citation>
    <scope>NUCLEOTIDE SEQUENCE [LARGE SCALE GENOMIC DNA]</scope>
    <source>
        <strain evidence="7 8">ATCC 43844</strain>
    </source>
</reference>
<dbReference type="Proteomes" id="UP000239068">
    <property type="component" value="Unassembled WGS sequence"/>
</dbReference>
<dbReference type="PROSITE" id="PS50249">
    <property type="entry name" value="MPN"/>
    <property type="match status" value="1"/>
</dbReference>
<comment type="caution">
    <text evidence="7">The sequence shown here is derived from an EMBL/GenBank/DDBJ whole genome shotgun (WGS) entry which is preliminary data.</text>
</comment>
<feature type="domain" description="MPN" evidence="6">
    <location>
        <begin position="33"/>
        <end position="155"/>
    </location>
</feature>
<dbReference type="GO" id="GO:0008237">
    <property type="term" value="F:metallopeptidase activity"/>
    <property type="evidence" value="ECO:0007669"/>
    <property type="project" value="UniProtKB-KW"/>
</dbReference>
<evidence type="ECO:0000313" key="8">
    <source>
        <dbReference type="Proteomes" id="UP000239068"/>
    </source>
</evidence>
<evidence type="ECO:0000256" key="4">
    <source>
        <dbReference type="ARBA" id="ARBA00022833"/>
    </source>
</evidence>
<evidence type="ECO:0000256" key="5">
    <source>
        <dbReference type="ARBA" id="ARBA00023049"/>
    </source>
</evidence>
<keyword evidence="3" id="KW-0378">Hydrolase</keyword>
<gene>
    <name evidence="7" type="ORF">BTO16_11410</name>
</gene>
<keyword evidence="5" id="KW-0482">Metalloprotease</keyword>
<dbReference type="InterPro" id="IPR020891">
    <property type="entry name" value="UPF0758_CS"/>
</dbReference>
<sequence length="155" mass="17691">METNATTHDLMRPYEVTLHYKRPLFNTMKKISSSRDSSHLLKEFINPNILDVKEFFWTIFLSRANCVLGIATIGCGDVTGVMVNIREIFQLTLLFHATHIIVAHNHPSGKLTPSEKDQKITRKLQRGVALFDVKLLDHLILTSESYYSFSDNGIL</sequence>
<dbReference type="GO" id="GO:0046872">
    <property type="term" value="F:metal ion binding"/>
    <property type="evidence" value="ECO:0007669"/>
    <property type="project" value="UniProtKB-KW"/>
</dbReference>
<organism evidence="7 8">
    <name type="scientific">Polaribacter glomeratus</name>
    <dbReference type="NCBI Taxonomy" id="102"/>
    <lineage>
        <taxon>Bacteria</taxon>
        <taxon>Pseudomonadati</taxon>
        <taxon>Bacteroidota</taxon>
        <taxon>Flavobacteriia</taxon>
        <taxon>Flavobacteriales</taxon>
        <taxon>Flavobacteriaceae</taxon>
    </lineage>
</organism>
<keyword evidence="2" id="KW-0479">Metal-binding</keyword>
<dbReference type="Pfam" id="PF04002">
    <property type="entry name" value="RadC"/>
    <property type="match status" value="1"/>
</dbReference>
<dbReference type="RefSeq" id="WP_105021815.1">
    <property type="nucleotide sequence ID" value="NZ_MSCM01000002.1"/>
</dbReference>
<keyword evidence="1" id="KW-0645">Protease</keyword>
<dbReference type="PROSITE" id="PS01302">
    <property type="entry name" value="UPF0758"/>
    <property type="match status" value="1"/>
</dbReference>